<gene>
    <name evidence="8" type="ORF">ACFODZ_04315</name>
</gene>
<keyword evidence="2" id="KW-1003">Cell membrane</keyword>
<evidence type="ECO:0000256" key="6">
    <source>
        <dbReference type="ARBA" id="ARBA00023136"/>
    </source>
</evidence>
<reference evidence="9" key="1">
    <citation type="journal article" date="2019" name="Int. J. Syst. Evol. Microbiol.">
        <title>The Global Catalogue of Microorganisms (GCM) 10K type strain sequencing project: providing services to taxonomists for standard genome sequencing and annotation.</title>
        <authorList>
            <consortium name="The Broad Institute Genomics Platform"/>
            <consortium name="The Broad Institute Genome Sequencing Center for Infectious Disease"/>
            <person name="Wu L."/>
            <person name="Ma J."/>
        </authorList>
    </citation>
    <scope>NUCLEOTIDE SEQUENCE [LARGE SCALE GENOMIC DNA]</scope>
    <source>
        <strain evidence="9">KCTC 42953</strain>
    </source>
</reference>
<evidence type="ECO:0000256" key="4">
    <source>
        <dbReference type="ARBA" id="ARBA00022692"/>
    </source>
</evidence>
<feature type="transmembrane region" description="Helical" evidence="7">
    <location>
        <begin position="72"/>
        <end position="90"/>
    </location>
</feature>
<feature type="transmembrane region" description="Helical" evidence="7">
    <location>
        <begin position="198"/>
        <end position="216"/>
    </location>
</feature>
<evidence type="ECO:0000256" key="5">
    <source>
        <dbReference type="ARBA" id="ARBA00022989"/>
    </source>
</evidence>
<dbReference type="RefSeq" id="WP_077410250.1">
    <property type="nucleotide sequence ID" value="NZ_JBHRTS010000002.1"/>
</dbReference>
<evidence type="ECO:0000256" key="3">
    <source>
        <dbReference type="ARBA" id="ARBA00022679"/>
    </source>
</evidence>
<dbReference type="InterPro" id="IPR000715">
    <property type="entry name" value="Glycosyl_transferase_4"/>
</dbReference>
<dbReference type="Pfam" id="PF00953">
    <property type="entry name" value="Glycos_transf_4"/>
    <property type="match status" value="1"/>
</dbReference>
<keyword evidence="3" id="KW-0808">Transferase</keyword>
<dbReference type="EMBL" id="JBHRTS010000002">
    <property type="protein sequence ID" value="MFC3193466.1"/>
    <property type="molecule type" value="Genomic_DNA"/>
</dbReference>
<feature type="transmembrane region" description="Helical" evidence="7">
    <location>
        <begin position="261"/>
        <end position="285"/>
    </location>
</feature>
<keyword evidence="6 7" id="KW-0472">Membrane</keyword>
<protein>
    <recommendedName>
        <fullName evidence="10">Glycosyltransferase family 4 protein</fullName>
    </recommendedName>
</protein>
<keyword evidence="4 7" id="KW-0812">Transmembrane</keyword>
<feature type="transmembrane region" description="Helical" evidence="7">
    <location>
        <begin position="291"/>
        <end position="309"/>
    </location>
</feature>
<accession>A0ABV7JA04</accession>
<feature type="transmembrane region" description="Helical" evidence="7">
    <location>
        <begin position="6"/>
        <end position="28"/>
    </location>
</feature>
<dbReference type="PANTHER" id="PTHR22926:SF3">
    <property type="entry name" value="UNDECAPRENYL-PHOSPHATE ALPHA-N-ACETYLGLUCOSAMINYL 1-PHOSPHATE TRANSFERASE"/>
    <property type="match status" value="1"/>
</dbReference>
<name>A0ABV7JA04_9GAMM</name>
<dbReference type="Proteomes" id="UP001595533">
    <property type="component" value="Unassembled WGS sequence"/>
</dbReference>
<sequence>MDWNLNNPFVLAMMTTAVVGLLLCWYVFMSSRVVTDQATSRSLHQGRAVTGGGLWMFVPFAAMLIWQQPGFLPGYLLMLMALLGFTDDHFDLSFKPRLLVQFVIALACLYAFGYPPGLFWLFLTLAVIWWLNLFNFMDGANGMAGLHALVVLLFYAWLIPPGFAQAQLVYSGLGVVSVYLIFNLLLKRLFMGDSGSLPMAFLLAVLAFLAITAGLLSYHQVALIHAVFITDATLTLLNRLKAGENITEAHASHLYQRIIKSGLSHGAISCIYALLTGLFCVVAVLVTGLPVWQQMAVVTIIYLLLVVIFSKTLRLGR</sequence>
<comment type="caution">
    <text evidence="8">The sequence shown here is derived from an EMBL/GenBank/DDBJ whole genome shotgun (WGS) entry which is preliminary data.</text>
</comment>
<organism evidence="8 9">
    <name type="scientific">Marinicella sediminis</name>
    <dbReference type="NCBI Taxonomy" id="1792834"/>
    <lineage>
        <taxon>Bacteria</taxon>
        <taxon>Pseudomonadati</taxon>
        <taxon>Pseudomonadota</taxon>
        <taxon>Gammaproteobacteria</taxon>
        <taxon>Lysobacterales</taxon>
        <taxon>Marinicellaceae</taxon>
        <taxon>Marinicella</taxon>
    </lineage>
</organism>
<evidence type="ECO:0000256" key="1">
    <source>
        <dbReference type="ARBA" id="ARBA00004651"/>
    </source>
</evidence>
<evidence type="ECO:0000256" key="2">
    <source>
        <dbReference type="ARBA" id="ARBA00022475"/>
    </source>
</evidence>
<feature type="transmembrane region" description="Helical" evidence="7">
    <location>
        <begin position="169"/>
        <end position="186"/>
    </location>
</feature>
<evidence type="ECO:0000313" key="8">
    <source>
        <dbReference type="EMBL" id="MFC3193466.1"/>
    </source>
</evidence>
<keyword evidence="9" id="KW-1185">Reference proteome</keyword>
<dbReference type="PANTHER" id="PTHR22926">
    <property type="entry name" value="PHOSPHO-N-ACETYLMURAMOYL-PENTAPEPTIDE-TRANSFERASE"/>
    <property type="match status" value="1"/>
</dbReference>
<evidence type="ECO:0000313" key="9">
    <source>
        <dbReference type="Proteomes" id="UP001595533"/>
    </source>
</evidence>
<comment type="subcellular location">
    <subcellularLocation>
        <location evidence="1">Cell membrane</location>
        <topology evidence="1">Multi-pass membrane protein</topology>
    </subcellularLocation>
</comment>
<evidence type="ECO:0008006" key="10">
    <source>
        <dbReference type="Google" id="ProtNLM"/>
    </source>
</evidence>
<evidence type="ECO:0000256" key="7">
    <source>
        <dbReference type="SAM" id="Phobius"/>
    </source>
</evidence>
<keyword evidence="5 7" id="KW-1133">Transmembrane helix</keyword>
<feature type="transmembrane region" description="Helical" evidence="7">
    <location>
        <begin position="144"/>
        <end position="163"/>
    </location>
</feature>
<proteinExistence type="predicted"/>
<feature type="transmembrane region" description="Helical" evidence="7">
    <location>
        <begin position="97"/>
        <end position="113"/>
    </location>
</feature>